<feature type="coiled-coil region" evidence="1">
    <location>
        <begin position="95"/>
        <end position="122"/>
    </location>
</feature>
<evidence type="ECO:0000313" key="3">
    <source>
        <dbReference type="Proteomes" id="UP000613401"/>
    </source>
</evidence>
<reference evidence="2" key="2">
    <citation type="submission" date="2020-03" db="EMBL/GenBank/DDBJ databases">
        <authorList>
            <person name="Fu F.-F."/>
            <person name="Chen J."/>
        </authorList>
    </citation>
    <scope>NUCLEOTIDE SEQUENCE</scope>
    <source>
        <strain evidence="2">Lc1</strain>
    </source>
</reference>
<sequence>MPPLRYASGIQGLRRTTSFPAAAAPFHSTAHLTKRTRPRIHLRKRSTPTPGPWWKPFELTEAVLDLDSYESNYTRPYDKAEEVAQTAKWKSDPRKDAMGKRIDKLEADYKDAKKKLEIIQSKSWQSWRVTDLDIMTAALQGAPKRPGRETQDVDSVQLEVVDKNGIPLSVCQDDERLLEWLIHRKHNARPWRLGAEELSRLLEEPTNAREFQRLLSRFLTSDQSHETIANNATAIATVMSDALCRLERPIELLPIINSFNARCELHGYPMGLPLCHEGMRLCAGAFKLWGLQNYIEHALSHQYRVEPVVITEVMRILQKEVLLREAKEESGVGSDLQSFEGPRLNLRTWKFKIFRILTGVSKKGDPDKTKPCFRKIVEKKPDEQELNDVYQELLATVRPLPQDIIEADSRSGQGKRR</sequence>
<accession>A0A8H4FKA0</accession>
<evidence type="ECO:0000256" key="1">
    <source>
        <dbReference type="SAM" id="Coils"/>
    </source>
</evidence>
<comment type="caution">
    <text evidence="2">The sequence shown here is derived from an EMBL/GenBank/DDBJ whole genome shotgun (WGS) entry which is preliminary data.</text>
</comment>
<dbReference type="Proteomes" id="UP000613401">
    <property type="component" value="Unassembled WGS sequence"/>
</dbReference>
<reference evidence="2" key="1">
    <citation type="journal article" date="2020" name="Phytopathology">
        <title>Genome sequence and comparative analysis of Colletotrichum gloeosporioides isolated from Liriodendron leaves.</title>
        <authorList>
            <person name="Fu F.F."/>
            <person name="Hao Z."/>
            <person name="Wang P."/>
            <person name="Lu Y."/>
            <person name="Xue L.J."/>
            <person name="Wei G."/>
            <person name="Tian Y."/>
            <person name="Baishi H."/>
            <person name="Xu H."/>
            <person name="Shi J."/>
            <person name="Cheng T."/>
            <person name="Wang G."/>
            <person name="Yi Y."/>
            <person name="Chen J."/>
        </authorList>
    </citation>
    <scope>NUCLEOTIDE SEQUENCE</scope>
    <source>
        <strain evidence="2">Lc1</strain>
    </source>
</reference>
<name>A0A8H4FKA0_COLGL</name>
<evidence type="ECO:0000313" key="2">
    <source>
        <dbReference type="EMBL" id="KAF3804034.1"/>
    </source>
</evidence>
<dbReference type="GeneID" id="69014970"/>
<organism evidence="2 3">
    <name type="scientific">Colletotrichum gloeosporioides</name>
    <name type="common">Anthracnose fungus</name>
    <name type="synonym">Glomerella cingulata</name>
    <dbReference type="NCBI Taxonomy" id="474922"/>
    <lineage>
        <taxon>Eukaryota</taxon>
        <taxon>Fungi</taxon>
        <taxon>Dikarya</taxon>
        <taxon>Ascomycota</taxon>
        <taxon>Pezizomycotina</taxon>
        <taxon>Sordariomycetes</taxon>
        <taxon>Hypocreomycetidae</taxon>
        <taxon>Glomerellales</taxon>
        <taxon>Glomerellaceae</taxon>
        <taxon>Colletotrichum</taxon>
        <taxon>Colletotrichum gloeosporioides species complex</taxon>
    </lineage>
</organism>
<proteinExistence type="predicted"/>
<gene>
    <name evidence="2" type="ORF">GCG54_00007827</name>
</gene>
<dbReference type="RefSeq" id="XP_045263193.1">
    <property type="nucleotide sequence ID" value="XM_045407804.1"/>
</dbReference>
<dbReference type="AlphaFoldDB" id="A0A8H4FKA0"/>
<keyword evidence="3" id="KW-1185">Reference proteome</keyword>
<protein>
    <submittedName>
        <fullName evidence="2">Uncharacterized protein</fullName>
    </submittedName>
</protein>
<dbReference type="EMBL" id="WVTB01000051">
    <property type="protein sequence ID" value="KAF3804034.1"/>
    <property type="molecule type" value="Genomic_DNA"/>
</dbReference>
<keyword evidence="1" id="KW-0175">Coiled coil</keyword>